<name>A0A2M4DAU6_ANODA</name>
<accession>A0A2M4DAU6</accession>
<dbReference type="EMBL" id="GGFL01010030">
    <property type="protein sequence ID" value="MBW74208.1"/>
    <property type="molecule type" value="Transcribed_RNA"/>
</dbReference>
<reference evidence="1" key="1">
    <citation type="submission" date="2018-01" db="EMBL/GenBank/DDBJ databases">
        <title>An insight into the sialome of Amazonian anophelines.</title>
        <authorList>
            <person name="Ribeiro J.M."/>
            <person name="Scarpassa V."/>
            <person name="Calvo E."/>
        </authorList>
    </citation>
    <scope>NUCLEOTIDE SEQUENCE</scope>
</reference>
<dbReference type="AlphaFoldDB" id="A0A2M4DAU6"/>
<sequence>MRSTVVMVVLVCEPSSAQIFTLVMSSLDHLHLTRQSTVNKLLIYSFSRFYTRCPLVHTIYNSLECTRAHAHTHTLSHYLRN</sequence>
<evidence type="ECO:0000313" key="1">
    <source>
        <dbReference type="EMBL" id="MBW74208.1"/>
    </source>
</evidence>
<proteinExistence type="predicted"/>
<organism evidence="1">
    <name type="scientific">Anopheles darlingi</name>
    <name type="common">Mosquito</name>
    <dbReference type="NCBI Taxonomy" id="43151"/>
    <lineage>
        <taxon>Eukaryota</taxon>
        <taxon>Metazoa</taxon>
        <taxon>Ecdysozoa</taxon>
        <taxon>Arthropoda</taxon>
        <taxon>Hexapoda</taxon>
        <taxon>Insecta</taxon>
        <taxon>Pterygota</taxon>
        <taxon>Neoptera</taxon>
        <taxon>Endopterygota</taxon>
        <taxon>Diptera</taxon>
        <taxon>Nematocera</taxon>
        <taxon>Culicoidea</taxon>
        <taxon>Culicidae</taxon>
        <taxon>Anophelinae</taxon>
        <taxon>Anopheles</taxon>
    </lineage>
</organism>
<protein>
    <submittedName>
        <fullName evidence="1">Putative secreted protein</fullName>
    </submittedName>
</protein>